<dbReference type="InParanoid" id="A7RF26"/>
<organism evidence="5 6">
    <name type="scientific">Nematostella vectensis</name>
    <name type="common">Starlet sea anemone</name>
    <dbReference type="NCBI Taxonomy" id="45351"/>
    <lineage>
        <taxon>Eukaryota</taxon>
        <taxon>Metazoa</taxon>
        <taxon>Cnidaria</taxon>
        <taxon>Anthozoa</taxon>
        <taxon>Hexacorallia</taxon>
        <taxon>Actiniaria</taxon>
        <taxon>Edwardsiidae</taxon>
        <taxon>Nematostella</taxon>
    </lineage>
</organism>
<dbReference type="GO" id="GO:0048019">
    <property type="term" value="F:receptor antagonist activity"/>
    <property type="evidence" value="ECO:0000318"/>
    <property type="project" value="GO_Central"/>
</dbReference>
<feature type="non-terminal residue" evidence="5">
    <location>
        <position position="126"/>
    </location>
</feature>
<dbReference type="InterPro" id="IPR039863">
    <property type="entry name" value="DKK1-4"/>
</dbReference>
<dbReference type="Proteomes" id="UP000001593">
    <property type="component" value="Unassembled WGS sequence"/>
</dbReference>
<protein>
    <submittedName>
        <fullName evidence="4">Dkk3-like 2 protein</fullName>
    </submittedName>
</protein>
<dbReference type="HOGENOM" id="CLU_113039_0_0_1"/>
<accession>A7RF26</accession>
<dbReference type="AlphaFoldDB" id="A7RF26"/>
<reference evidence="5 6" key="1">
    <citation type="journal article" date="2007" name="Science">
        <title>Sea anemone genome reveals ancestral eumetazoan gene repertoire and genomic organization.</title>
        <authorList>
            <person name="Putnam N.H."/>
            <person name="Srivastava M."/>
            <person name="Hellsten U."/>
            <person name="Dirks B."/>
            <person name="Chapman J."/>
            <person name="Salamov A."/>
            <person name="Terry A."/>
            <person name="Shapiro H."/>
            <person name="Lindquist E."/>
            <person name="Kapitonov V.V."/>
            <person name="Jurka J."/>
            <person name="Genikhovich G."/>
            <person name="Grigoriev I.V."/>
            <person name="Lucas S.M."/>
            <person name="Steele R.E."/>
            <person name="Finnerty J.R."/>
            <person name="Technau U."/>
            <person name="Martindale M.Q."/>
            <person name="Rokhsar D.S."/>
        </authorList>
    </citation>
    <scope>NUCLEOTIDE SEQUENCE [LARGE SCALE GENOMIC DNA]</scope>
    <source>
        <strain evidence="5">CH2 x CH6</strain>
        <strain evidence="6">CH2 X CH6</strain>
    </source>
</reference>
<evidence type="ECO:0000256" key="3">
    <source>
        <dbReference type="ARBA" id="ARBA00022729"/>
    </source>
</evidence>
<evidence type="ECO:0000256" key="1">
    <source>
        <dbReference type="ARBA" id="ARBA00004613"/>
    </source>
</evidence>
<dbReference type="EMBL" id="DS469507">
    <property type="protein sequence ID" value="EDO50019.1"/>
    <property type="molecule type" value="Genomic_DNA"/>
</dbReference>
<reference evidence="4" key="2">
    <citation type="journal article" date="2016" name="BMC Biol.">
        <title>MAPK signaling is necessary for neurogenesis in Nematostella vectensis.</title>
        <authorList>
            <person name="Layden M.J."/>
            <person name="Johnston H."/>
            <person name="Amiel A.R."/>
            <person name="Havrilak J."/>
            <person name="Steinworth B."/>
            <person name="Chock T."/>
            <person name="Rottinger E."/>
            <person name="Martindale M.Q."/>
        </authorList>
    </citation>
    <scope>NUCLEOTIDE SEQUENCE</scope>
</reference>
<reference evidence="4" key="3">
    <citation type="submission" date="2016-06" db="EMBL/GenBank/DDBJ databases">
        <authorList>
            <person name="Kjaerup R.B."/>
            <person name="Dalgaard T.S."/>
            <person name="Juul-Madsen H.R."/>
        </authorList>
    </citation>
    <scope>NUCLEOTIDE SEQUENCE</scope>
</reference>
<dbReference type="OMA" id="YGQCTKG"/>
<evidence type="ECO:0000256" key="2">
    <source>
        <dbReference type="ARBA" id="ARBA00022525"/>
    </source>
</evidence>
<comment type="subcellular location">
    <subcellularLocation>
        <location evidence="1">Secreted</location>
    </subcellularLocation>
</comment>
<dbReference type="KEGG" id="nve:5522209"/>
<dbReference type="EMBL" id="KX376279">
    <property type="protein sequence ID" value="AQM52236.1"/>
    <property type="molecule type" value="mRNA"/>
</dbReference>
<dbReference type="SMR" id="A7RF26"/>
<dbReference type="OrthoDB" id="5944951at2759"/>
<evidence type="ECO:0000313" key="4">
    <source>
        <dbReference type="EMBL" id="AQM52236.1"/>
    </source>
</evidence>
<dbReference type="GO" id="GO:0090090">
    <property type="term" value="P:negative regulation of canonical Wnt signaling pathway"/>
    <property type="evidence" value="ECO:0000318"/>
    <property type="project" value="GO_Central"/>
</dbReference>
<dbReference type="Gene3D" id="2.10.80.10">
    <property type="entry name" value="Lipase, subunit A"/>
    <property type="match status" value="1"/>
</dbReference>
<keyword evidence="3" id="KW-0732">Signal</keyword>
<gene>
    <name evidence="5" type="ORF">NEMVEDRAFT_v1g79043</name>
</gene>
<sequence>ECNINKPCPKDQFCDVHMCRSCLHESTPCHFIGTCCQGFVCQYGQCTKGVKQGMPGTYCDKTSECDENSCCVRELSLSTRNSVCKPMLNEYESCGPINLFHQVYTDGRVEPVCGPCKQGLQCKNVG</sequence>
<dbReference type="PANTHER" id="PTHR12113">
    <property type="entry name" value="DICKKOPF3-LIKE 3"/>
    <property type="match status" value="1"/>
</dbReference>
<dbReference type="GO" id="GO:0039706">
    <property type="term" value="F:co-receptor binding"/>
    <property type="evidence" value="ECO:0000318"/>
    <property type="project" value="GO_Central"/>
</dbReference>
<dbReference type="GO" id="GO:0005615">
    <property type="term" value="C:extracellular space"/>
    <property type="evidence" value="ECO:0000318"/>
    <property type="project" value="GO_Central"/>
</dbReference>
<keyword evidence="6" id="KW-1185">Reference proteome</keyword>
<dbReference type="PANTHER" id="PTHR12113:SF6">
    <property type="entry name" value="DICKKOPF N-TERMINAL CYSTEINE-RICH DOMAIN-CONTAINING PROTEIN"/>
    <property type="match status" value="1"/>
</dbReference>
<proteinExistence type="evidence at transcript level"/>
<evidence type="ECO:0000313" key="5">
    <source>
        <dbReference type="EMBL" id="EDO50019.1"/>
    </source>
</evidence>
<evidence type="ECO:0000313" key="6">
    <source>
        <dbReference type="Proteomes" id="UP000001593"/>
    </source>
</evidence>
<name>A7RF26_NEMVE</name>
<keyword evidence="2" id="KW-0964">Secreted</keyword>